<gene>
    <name evidence="2" type="ORF">HMPREF1168_00308</name>
</gene>
<organism evidence="2 3">
    <name type="scientific">Aeromonas veronii AMC34</name>
    <dbReference type="NCBI Taxonomy" id="1073383"/>
    <lineage>
        <taxon>Bacteria</taxon>
        <taxon>Pseudomonadati</taxon>
        <taxon>Pseudomonadota</taxon>
        <taxon>Gammaproteobacteria</taxon>
        <taxon>Aeromonadales</taxon>
        <taxon>Aeromonadaceae</taxon>
        <taxon>Aeromonas</taxon>
    </lineage>
</organism>
<evidence type="ECO:0008006" key="4">
    <source>
        <dbReference type="Google" id="ProtNLM"/>
    </source>
</evidence>
<dbReference type="InterPro" id="IPR036691">
    <property type="entry name" value="Endo/exonu/phosph_ase_sf"/>
</dbReference>
<evidence type="ECO:0000313" key="2">
    <source>
        <dbReference type="EMBL" id="EKB24899.1"/>
    </source>
</evidence>
<protein>
    <recommendedName>
        <fullName evidence="4">Endonuclease/exonuclease/phosphatase domain-containing protein</fullName>
    </recommendedName>
</protein>
<dbReference type="PATRIC" id="fig|1073383.3.peg.311"/>
<dbReference type="Proteomes" id="UP000006087">
    <property type="component" value="Unassembled WGS sequence"/>
</dbReference>
<name>K1JZ95_AERVE</name>
<dbReference type="AlphaFoldDB" id="K1JZ95"/>
<dbReference type="Gene3D" id="3.60.10.10">
    <property type="entry name" value="Endonuclease/exonuclease/phosphatase"/>
    <property type="match status" value="1"/>
</dbReference>
<evidence type="ECO:0000256" key="1">
    <source>
        <dbReference type="SAM" id="SignalP"/>
    </source>
</evidence>
<feature type="chain" id="PRO_5003846656" description="Endonuclease/exonuclease/phosphatase domain-containing protein" evidence="1">
    <location>
        <begin position="23"/>
        <end position="231"/>
    </location>
</feature>
<reference evidence="2 3" key="1">
    <citation type="submission" date="2012-06" db="EMBL/GenBank/DDBJ databases">
        <title>The Genome Sequence of Aeromonas veronii AMC34.</title>
        <authorList>
            <consortium name="The Broad Institute Genome Sequencing Platform"/>
            <person name="Earl A."/>
            <person name="Ward D."/>
            <person name="Feldgarden M."/>
            <person name="Gevers D."/>
            <person name="Graf J."/>
            <person name="Tomasi A."/>
            <person name="Horneman A."/>
            <person name="Walker B."/>
            <person name="Young S.K."/>
            <person name="Zeng Q."/>
            <person name="Gargeya S."/>
            <person name="Fitzgerald M."/>
            <person name="Haas B."/>
            <person name="Abouelleil A."/>
            <person name="Alvarado L."/>
            <person name="Arachchi H.M."/>
            <person name="Berlin A.M."/>
            <person name="Chapman S.B."/>
            <person name="Goldberg J."/>
            <person name="Griggs A."/>
            <person name="Gujja S."/>
            <person name="Hansen M."/>
            <person name="Howarth C."/>
            <person name="Imamovic A."/>
            <person name="Larimer J."/>
            <person name="McCowan C."/>
            <person name="Montmayeur A."/>
            <person name="Murphy C."/>
            <person name="Neiman D."/>
            <person name="Pearson M."/>
            <person name="Priest M."/>
            <person name="Roberts A."/>
            <person name="Saif S."/>
            <person name="Shea T."/>
            <person name="Sisk P."/>
            <person name="Sykes S."/>
            <person name="Wortman J."/>
            <person name="Nusbaum C."/>
            <person name="Birren B."/>
        </authorList>
    </citation>
    <scope>NUCLEOTIDE SEQUENCE [LARGE SCALE GENOMIC DNA]</scope>
    <source>
        <strain evidence="2 3">AMC34</strain>
    </source>
</reference>
<evidence type="ECO:0000313" key="3">
    <source>
        <dbReference type="Proteomes" id="UP000006087"/>
    </source>
</evidence>
<keyword evidence="1" id="KW-0732">Signal</keyword>
<dbReference type="EMBL" id="AGWU01000003">
    <property type="protein sequence ID" value="EKB24899.1"/>
    <property type="molecule type" value="Genomic_DNA"/>
</dbReference>
<dbReference type="HOGENOM" id="CLU_1063623_0_0_6"/>
<accession>K1JZ95</accession>
<feature type="signal peptide" evidence="1">
    <location>
        <begin position="1"/>
        <end position="22"/>
    </location>
</feature>
<dbReference type="SUPFAM" id="SSF56219">
    <property type="entry name" value="DNase I-like"/>
    <property type="match status" value="1"/>
</dbReference>
<comment type="caution">
    <text evidence="2">The sequence shown here is derived from an EMBL/GenBank/DDBJ whole genome shotgun (WGS) entry which is preliminary data.</text>
</comment>
<sequence>MQKTLSYAALLLVSQFPQLALADTDVYLTNNSPEPLQIDIRQSGSGQLQPGSQWSQHRTELGPWESAMVLSFNRYEGVKAGKSYLFETRVTTAGGDVYQLNQLMEGTWWNTTLQHGGKTPTSASGWQNDRVIHRVAGPQELAFAAKFTGRYDDLHYMITPPQKREQPEPAENRLKVASYNVWALPVIASSIGERLTLLPDYLKGYDALLLQEVFDGRREGFLQTLAKEYPY</sequence>
<proteinExistence type="predicted"/>